<sequence length="368" mass="42067">MRRLLHFLLLITSLYLLNTSLSFAVFLPHLFQANIPIDQNTQSERDLALGTALFSTLNKITTQNLSSEQKKQLQQSPWRFVSSYTIKKIPQPAKPTEAIHSNEPNQTIQPQAITEPDSLVFHVQLNEQRLKAWLKKNKIQFWDNYRPITLVWLVIDNDMQKLIVGDNDQLTTSVLNKAAEKYGIPLQFPKVDVRDLKQISADEIWNFNIPALKKASQRYRPDTILAGRVFPTATGWETHWQLITKNKQTLSWSSASEHLSSVLKTATGHLAHNLAQLYQSSEEEHQFTIQVLGIDHLQQYRNLTTYLAKQHVISQVQTKVISADTVTLDLTSNVNQKQLLKILALSRKLSTIETQTAPDGALKFRWQG</sequence>
<organism evidence="1 2">
    <name type="scientific">Piscirickettsia litoralis</name>
    <dbReference type="NCBI Taxonomy" id="1891921"/>
    <lineage>
        <taxon>Bacteria</taxon>
        <taxon>Pseudomonadati</taxon>
        <taxon>Pseudomonadota</taxon>
        <taxon>Gammaproteobacteria</taxon>
        <taxon>Thiotrichales</taxon>
        <taxon>Piscirickettsiaceae</taxon>
        <taxon>Piscirickettsia</taxon>
    </lineage>
</organism>
<dbReference type="RefSeq" id="WP_069313301.1">
    <property type="nucleotide sequence ID" value="NZ_MDTU01000001.1"/>
</dbReference>
<dbReference type="EMBL" id="MDTU01000001">
    <property type="protein sequence ID" value="ODN43504.1"/>
    <property type="molecule type" value="Genomic_DNA"/>
</dbReference>
<comment type="caution">
    <text evidence="1">The sequence shown here is derived from an EMBL/GenBank/DDBJ whole genome shotgun (WGS) entry which is preliminary data.</text>
</comment>
<reference evidence="1 2" key="1">
    <citation type="submission" date="2016-08" db="EMBL/GenBank/DDBJ databases">
        <title>Draft genome sequence of Candidatus Piscirickettsia litoralis, from seawater.</title>
        <authorList>
            <person name="Wan X."/>
            <person name="Lee A.J."/>
            <person name="Hou S."/>
            <person name="Donachie S.P."/>
        </authorList>
    </citation>
    <scope>NUCLEOTIDE SEQUENCE [LARGE SCALE GENOMIC DNA]</scope>
    <source>
        <strain evidence="1 2">Y2</strain>
    </source>
</reference>
<keyword evidence="2" id="KW-1185">Reference proteome</keyword>
<dbReference type="Proteomes" id="UP000094329">
    <property type="component" value="Unassembled WGS sequence"/>
</dbReference>
<dbReference type="Pfam" id="PF09839">
    <property type="entry name" value="DUF2066"/>
    <property type="match status" value="1"/>
</dbReference>
<gene>
    <name evidence="1" type="ORF">BGC07_11975</name>
</gene>
<evidence type="ECO:0008006" key="3">
    <source>
        <dbReference type="Google" id="ProtNLM"/>
    </source>
</evidence>
<dbReference type="InterPro" id="IPR018642">
    <property type="entry name" value="DUF2066"/>
</dbReference>
<name>A0ABX3A3R9_9GAMM</name>
<evidence type="ECO:0000313" key="2">
    <source>
        <dbReference type="Proteomes" id="UP000094329"/>
    </source>
</evidence>
<proteinExistence type="predicted"/>
<protein>
    <recommendedName>
        <fullName evidence="3">DUF2066 domain-containing protein</fullName>
    </recommendedName>
</protein>
<accession>A0ABX3A3R9</accession>
<evidence type="ECO:0000313" key="1">
    <source>
        <dbReference type="EMBL" id="ODN43504.1"/>
    </source>
</evidence>